<dbReference type="Gene3D" id="3.40.30.10">
    <property type="entry name" value="Glutaredoxin"/>
    <property type="match status" value="1"/>
</dbReference>
<evidence type="ECO:0000256" key="2">
    <source>
        <dbReference type="ARBA" id="ARBA00022679"/>
    </source>
</evidence>
<dbReference type="InterPro" id="IPR036249">
    <property type="entry name" value="Thioredoxin-like_sf"/>
</dbReference>
<dbReference type="PANTHER" id="PTHR11260:SF781">
    <property type="entry name" value="GLUTATHIONE S-TRANSFERASE U19"/>
    <property type="match status" value="1"/>
</dbReference>
<keyword evidence="2" id="KW-0808">Transferase</keyword>
<dbReference type="InterPro" id="IPR036282">
    <property type="entry name" value="Glutathione-S-Trfase_C_sf"/>
</dbReference>
<keyword evidence="8" id="KW-1185">Reference proteome</keyword>
<sequence length="227" mass="25676">MLRIKKIMASEETVLLDFWASPFAMRVRVALAEKGVEYVCQPQNLVNKGSLLLEMNPIHKKVPVLIHNGKPICESLVILEYIDDVWAESSPLLPIDPYQRSQARFWADFIDKKIFVGAKELRMAEGQEKENKAKDFLENLKILQGVIGNEKFFGGDTFGYVDVALVPITSWYNVLETCGNFSIEVNCPKIMAWTGRCKERHSVSSSLPHPNKVYSFALEAKKAIGLK</sequence>
<evidence type="ECO:0000256" key="1">
    <source>
        <dbReference type="ARBA" id="ARBA00012452"/>
    </source>
</evidence>
<protein>
    <recommendedName>
        <fullName evidence="1">glutathione transferase</fullName>
        <ecNumber evidence="1">2.5.1.18</ecNumber>
    </recommendedName>
</protein>
<dbReference type="SUPFAM" id="SSF47616">
    <property type="entry name" value="GST C-terminal domain-like"/>
    <property type="match status" value="1"/>
</dbReference>
<evidence type="ECO:0000256" key="4">
    <source>
        <dbReference type="RuleBase" id="RU003494"/>
    </source>
</evidence>
<feature type="domain" description="GST C-terminal" evidence="6">
    <location>
        <begin position="96"/>
        <end position="224"/>
    </location>
</feature>
<dbReference type="SUPFAM" id="SSF52833">
    <property type="entry name" value="Thioredoxin-like"/>
    <property type="match status" value="1"/>
</dbReference>
<dbReference type="GO" id="GO:0004364">
    <property type="term" value="F:glutathione transferase activity"/>
    <property type="evidence" value="ECO:0007669"/>
    <property type="project" value="UniProtKB-EC"/>
</dbReference>
<dbReference type="InterPro" id="IPR040079">
    <property type="entry name" value="Glutathione_S-Trfase"/>
</dbReference>
<dbReference type="InterPro" id="IPR004046">
    <property type="entry name" value="GST_C"/>
</dbReference>
<dbReference type="FunFam" id="3.40.30.10:FF:000014">
    <property type="entry name" value="Tau class glutathione S-transferase"/>
    <property type="match status" value="1"/>
</dbReference>
<dbReference type="GO" id="GO:0005737">
    <property type="term" value="C:cytoplasm"/>
    <property type="evidence" value="ECO:0007669"/>
    <property type="project" value="TreeGrafter"/>
</dbReference>
<proteinExistence type="inferred from homology"/>
<dbReference type="EnsemblPlants" id="AUR62037814-RA">
    <property type="protein sequence ID" value="AUR62037814-RA:cds"/>
    <property type="gene ID" value="AUR62037814"/>
</dbReference>
<feature type="domain" description="GST N-terminal" evidence="5">
    <location>
        <begin position="11"/>
        <end position="90"/>
    </location>
</feature>
<dbReference type="SFLD" id="SFLDG01152">
    <property type="entry name" value="Main.3:_Omega-_and_Tau-like"/>
    <property type="match status" value="1"/>
</dbReference>
<dbReference type="AlphaFoldDB" id="A0A803MZH4"/>
<dbReference type="CDD" id="cd03058">
    <property type="entry name" value="GST_N_Tau"/>
    <property type="match status" value="1"/>
</dbReference>
<dbReference type="PANTHER" id="PTHR11260">
    <property type="entry name" value="GLUTATHIONE S-TRANSFERASE, GST, SUPERFAMILY, GST DOMAIN CONTAINING"/>
    <property type="match status" value="1"/>
</dbReference>
<dbReference type="InterPro" id="IPR004045">
    <property type="entry name" value="Glutathione_S-Trfase_N"/>
</dbReference>
<dbReference type="Gene3D" id="1.20.1050.10">
    <property type="match status" value="1"/>
</dbReference>
<dbReference type="Pfam" id="PF02798">
    <property type="entry name" value="GST_N"/>
    <property type="match status" value="1"/>
</dbReference>
<dbReference type="PROSITE" id="PS50405">
    <property type="entry name" value="GST_CTER"/>
    <property type="match status" value="1"/>
</dbReference>
<dbReference type="PROSITE" id="PS50404">
    <property type="entry name" value="GST_NTER"/>
    <property type="match status" value="1"/>
</dbReference>
<evidence type="ECO:0000259" key="5">
    <source>
        <dbReference type="PROSITE" id="PS50404"/>
    </source>
</evidence>
<evidence type="ECO:0000259" key="6">
    <source>
        <dbReference type="PROSITE" id="PS50405"/>
    </source>
</evidence>
<comment type="catalytic activity">
    <reaction evidence="3">
        <text>RX + glutathione = an S-substituted glutathione + a halide anion + H(+)</text>
        <dbReference type="Rhea" id="RHEA:16437"/>
        <dbReference type="ChEBI" id="CHEBI:15378"/>
        <dbReference type="ChEBI" id="CHEBI:16042"/>
        <dbReference type="ChEBI" id="CHEBI:17792"/>
        <dbReference type="ChEBI" id="CHEBI:57925"/>
        <dbReference type="ChEBI" id="CHEBI:90779"/>
        <dbReference type="EC" id="2.5.1.18"/>
    </reaction>
</comment>
<reference evidence="7" key="2">
    <citation type="submission" date="2021-03" db="UniProtKB">
        <authorList>
            <consortium name="EnsemblPlants"/>
        </authorList>
    </citation>
    <scope>IDENTIFICATION</scope>
</reference>
<dbReference type="Gramene" id="AUR62037814-RA">
    <property type="protein sequence ID" value="AUR62037814-RA:cds"/>
    <property type="gene ID" value="AUR62037814"/>
</dbReference>
<dbReference type="OMA" id="IFRTEIQ"/>
<dbReference type="SFLD" id="SFLDG00358">
    <property type="entry name" value="Main_(cytGST)"/>
    <property type="match status" value="1"/>
</dbReference>
<comment type="similarity">
    <text evidence="4">Belongs to the GST superfamily.</text>
</comment>
<dbReference type="InterPro" id="IPR045074">
    <property type="entry name" value="GST_C_Tau"/>
</dbReference>
<dbReference type="GO" id="GO:0006749">
    <property type="term" value="P:glutathione metabolic process"/>
    <property type="evidence" value="ECO:0007669"/>
    <property type="project" value="InterPro"/>
</dbReference>
<dbReference type="InterPro" id="IPR010987">
    <property type="entry name" value="Glutathione-S-Trfase_C-like"/>
</dbReference>
<dbReference type="SFLD" id="SFLDS00019">
    <property type="entry name" value="Glutathione_Transferase_(cytos"/>
    <property type="match status" value="1"/>
</dbReference>
<evidence type="ECO:0000313" key="7">
    <source>
        <dbReference type="EnsemblPlants" id="AUR62037814-RA:cds"/>
    </source>
</evidence>
<evidence type="ECO:0000256" key="3">
    <source>
        <dbReference type="ARBA" id="ARBA00047960"/>
    </source>
</evidence>
<dbReference type="Pfam" id="PF00043">
    <property type="entry name" value="GST_C"/>
    <property type="match status" value="1"/>
</dbReference>
<accession>A0A803MZH4</accession>
<dbReference type="CDD" id="cd03185">
    <property type="entry name" value="GST_C_Tau"/>
    <property type="match status" value="1"/>
</dbReference>
<organism evidence="7 8">
    <name type="scientific">Chenopodium quinoa</name>
    <name type="common">Quinoa</name>
    <dbReference type="NCBI Taxonomy" id="63459"/>
    <lineage>
        <taxon>Eukaryota</taxon>
        <taxon>Viridiplantae</taxon>
        <taxon>Streptophyta</taxon>
        <taxon>Embryophyta</taxon>
        <taxon>Tracheophyta</taxon>
        <taxon>Spermatophyta</taxon>
        <taxon>Magnoliopsida</taxon>
        <taxon>eudicotyledons</taxon>
        <taxon>Gunneridae</taxon>
        <taxon>Pentapetalae</taxon>
        <taxon>Caryophyllales</taxon>
        <taxon>Chenopodiaceae</taxon>
        <taxon>Chenopodioideae</taxon>
        <taxon>Atripliceae</taxon>
        <taxon>Chenopodium</taxon>
    </lineage>
</organism>
<dbReference type="Proteomes" id="UP000596660">
    <property type="component" value="Unplaced"/>
</dbReference>
<name>A0A803MZH4_CHEQI</name>
<dbReference type="InterPro" id="IPR045073">
    <property type="entry name" value="Omega/Tau-like"/>
</dbReference>
<reference evidence="7" key="1">
    <citation type="journal article" date="2017" name="Nature">
        <title>The genome of Chenopodium quinoa.</title>
        <authorList>
            <person name="Jarvis D.E."/>
            <person name="Ho Y.S."/>
            <person name="Lightfoot D.J."/>
            <person name="Schmoeckel S.M."/>
            <person name="Li B."/>
            <person name="Borm T.J.A."/>
            <person name="Ohyanagi H."/>
            <person name="Mineta K."/>
            <person name="Michell C.T."/>
            <person name="Saber N."/>
            <person name="Kharbatia N.M."/>
            <person name="Rupper R.R."/>
            <person name="Sharp A.R."/>
            <person name="Dally N."/>
            <person name="Boughton B.A."/>
            <person name="Woo Y.H."/>
            <person name="Gao G."/>
            <person name="Schijlen E.G.W.M."/>
            <person name="Guo X."/>
            <person name="Momin A.A."/>
            <person name="Negrao S."/>
            <person name="Al-Babili S."/>
            <person name="Gehring C."/>
            <person name="Roessner U."/>
            <person name="Jung C."/>
            <person name="Murphy K."/>
            <person name="Arold S.T."/>
            <person name="Gojobori T."/>
            <person name="van der Linden C.G."/>
            <person name="van Loo E.N."/>
            <person name="Jellen E.N."/>
            <person name="Maughan P.J."/>
            <person name="Tester M."/>
        </authorList>
    </citation>
    <scope>NUCLEOTIDE SEQUENCE [LARGE SCALE GENOMIC DNA]</scope>
    <source>
        <strain evidence="7">cv. PI 614886</strain>
    </source>
</reference>
<dbReference type="EC" id="2.5.1.18" evidence="1"/>
<evidence type="ECO:0000313" key="8">
    <source>
        <dbReference type="Proteomes" id="UP000596660"/>
    </source>
</evidence>